<comment type="caution">
    <text evidence="1">The sequence shown here is derived from an EMBL/GenBank/DDBJ whole genome shotgun (WGS) entry which is preliminary data.</text>
</comment>
<keyword evidence="2" id="KW-1185">Reference proteome</keyword>
<dbReference type="Pfam" id="PF06996">
    <property type="entry name" value="T6SS_TssG"/>
    <property type="match status" value="1"/>
</dbReference>
<gene>
    <name evidence="1" type="primary">tssG</name>
    <name evidence="1" type="ORF">H4P12_08815</name>
</gene>
<sequence>MSEGFLALLRRLEREAEDRPRIGRSIRLGEEIVDIGQDPHLAFPAEELVPTDQNGPRRRIRAQFMGYFGPQGALPLNTTEEVLRWQQEGEDAFVHFADIFASRFYQLFFRAWSDSHAISQHDRPNEDRFGTYVASVAGIGTPAYRDHDTFPDIARLPLVSIFGGRVRSAVRLQQMLESYFEFAVEVEEHVPSWLEFEADEIRGLGAGGSLGRDMYLGSRLRSISDKICIHLHLPNSEAYNGFLPGQARHRRLSDLVFWYLGRTYDVDLALTLPKPEIPAAQLGQTVSLGWLASLKPDALKGDKPFIEVARFSLSFGQDNLNEAA</sequence>
<dbReference type="PANTHER" id="PTHR35564">
    <property type="match status" value="1"/>
</dbReference>
<dbReference type="EMBL" id="JACOQL010000002">
    <property type="protein sequence ID" value="MBC9246812.1"/>
    <property type="molecule type" value="Genomic_DNA"/>
</dbReference>
<evidence type="ECO:0000313" key="1">
    <source>
        <dbReference type="EMBL" id="MBC9246812.1"/>
    </source>
</evidence>
<reference evidence="1" key="1">
    <citation type="submission" date="2020-08" db="EMBL/GenBank/DDBJ databases">
        <title>Paracoccus amoyensis sp. nov., isolated from the surface seawater at coast of Xiamen, Fujian.</title>
        <authorList>
            <person name="Lyu L."/>
        </authorList>
    </citation>
    <scope>NUCLEOTIDE SEQUENCE</scope>
    <source>
        <strain evidence="1">11-3</strain>
    </source>
</reference>
<dbReference type="RefSeq" id="WP_187793261.1">
    <property type="nucleotide sequence ID" value="NZ_JACOQL010000002.1"/>
</dbReference>
<accession>A0A926GEF5</accession>
<organism evidence="1 2">
    <name type="scientific">Paracoccus amoyensis</name>
    <dbReference type="NCBI Taxonomy" id="2760093"/>
    <lineage>
        <taxon>Bacteria</taxon>
        <taxon>Pseudomonadati</taxon>
        <taxon>Pseudomonadota</taxon>
        <taxon>Alphaproteobacteria</taxon>
        <taxon>Rhodobacterales</taxon>
        <taxon>Paracoccaceae</taxon>
        <taxon>Paracoccus</taxon>
    </lineage>
</organism>
<dbReference type="PANTHER" id="PTHR35564:SF4">
    <property type="entry name" value="CYTOPLASMIC PROTEIN"/>
    <property type="match status" value="1"/>
</dbReference>
<dbReference type="NCBIfam" id="TIGR03347">
    <property type="entry name" value="VI_chp_1"/>
    <property type="match status" value="1"/>
</dbReference>
<protein>
    <submittedName>
        <fullName evidence="1">Type VI secretion system baseplate subunit TssG</fullName>
    </submittedName>
</protein>
<dbReference type="AlphaFoldDB" id="A0A926GEF5"/>
<dbReference type="Proteomes" id="UP000608594">
    <property type="component" value="Unassembled WGS sequence"/>
</dbReference>
<dbReference type="InterPro" id="IPR010732">
    <property type="entry name" value="T6SS_TssG-like"/>
</dbReference>
<name>A0A926GEF5_9RHOB</name>
<proteinExistence type="predicted"/>
<evidence type="ECO:0000313" key="2">
    <source>
        <dbReference type="Proteomes" id="UP000608594"/>
    </source>
</evidence>